<dbReference type="EMBL" id="ML739038">
    <property type="protein sequence ID" value="KAE8356499.1"/>
    <property type="molecule type" value="Genomic_DNA"/>
</dbReference>
<name>A0A5N6ZI98_9EURO</name>
<reference evidence="2" key="1">
    <citation type="submission" date="2019-04" db="EMBL/GenBank/DDBJ databases">
        <title>Friends and foes A comparative genomics studyof 23 Aspergillus species from section Flavi.</title>
        <authorList>
            <consortium name="DOE Joint Genome Institute"/>
            <person name="Kjaerbolling I."/>
            <person name="Vesth T."/>
            <person name="Frisvad J.C."/>
            <person name="Nybo J.L."/>
            <person name="Theobald S."/>
            <person name="Kildgaard S."/>
            <person name="Isbrandt T."/>
            <person name="Kuo A."/>
            <person name="Sato A."/>
            <person name="Lyhne E.K."/>
            <person name="Kogle M.E."/>
            <person name="Wiebenga A."/>
            <person name="Kun R.S."/>
            <person name="Lubbers R.J."/>
            <person name="Makela M.R."/>
            <person name="Barry K."/>
            <person name="Chovatia M."/>
            <person name="Clum A."/>
            <person name="Daum C."/>
            <person name="Haridas S."/>
            <person name="He G."/>
            <person name="LaButti K."/>
            <person name="Lipzen A."/>
            <person name="Mondo S."/>
            <person name="Riley R."/>
            <person name="Salamov A."/>
            <person name="Simmons B.A."/>
            <person name="Magnuson J.K."/>
            <person name="Henrissat B."/>
            <person name="Mortensen U.H."/>
            <person name="Larsen T.O."/>
            <person name="Devries R.P."/>
            <person name="Grigoriev I.V."/>
            <person name="Machida M."/>
            <person name="Baker S.E."/>
            <person name="Andersen M.R."/>
        </authorList>
    </citation>
    <scope>NUCLEOTIDE SEQUENCE [LARGE SCALE GENOMIC DNA]</scope>
    <source>
        <strain evidence="2">CBS 553.77</strain>
    </source>
</reference>
<protein>
    <submittedName>
        <fullName evidence="1">Uncharacterized protein</fullName>
    </submittedName>
</protein>
<organism evidence="1 2">
    <name type="scientific">Aspergillus coremiiformis</name>
    <dbReference type="NCBI Taxonomy" id="138285"/>
    <lineage>
        <taxon>Eukaryota</taxon>
        <taxon>Fungi</taxon>
        <taxon>Dikarya</taxon>
        <taxon>Ascomycota</taxon>
        <taxon>Pezizomycotina</taxon>
        <taxon>Eurotiomycetes</taxon>
        <taxon>Eurotiomycetidae</taxon>
        <taxon>Eurotiales</taxon>
        <taxon>Aspergillaceae</taxon>
        <taxon>Aspergillus</taxon>
        <taxon>Aspergillus subgen. Circumdati</taxon>
    </lineage>
</organism>
<dbReference type="AlphaFoldDB" id="A0A5N6ZI98"/>
<evidence type="ECO:0000313" key="1">
    <source>
        <dbReference type="EMBL" id="KAE8356499.1"/>
    </source>
</evidence>
<dbReference type="Proteomes" id="UP000327118">
    <property type="component" value="Unassembled WGS sequence"/>
</dbReference>
<gene>
    <name evidence="1" type="ORF">BDV28DRAFT_103421</name>
</gene>
<accession>A0A5N6ZI98</accession>
<sequence>MDYIPIPRHETEYAMDRPLVLSAELKTLIRAQPVRHFPRKSEDDVTGDAGFFALAMLSLHAFPASSYFHDVHYYWAKT</sequence>
<keyword evidence="2" id="KW-1185">Reference proteome</keyword>
<proteinExistence type="predicted"/>
<evidence type="ECO:0000313" key="2">
    <source>
        <dbReference type="Proteomes" id="UP000327118"/>
    </source>
</evidence>